<feature type="transmembrane region" description="Helical" evidence="2">
    <location>
        <begin position="578"/>
        <end position="603"/>
    </location>
</feature>
<evidence type="ECO:0000256" key="2">
    <source>
        <dbReference type="SAM" id="Phobius"/>
    </source>
</evidence>
<dbReference type="Proteomes" id="UP001241537">
    <property type="component" value="Unassembled WGS sequence"/>
</dbReference>
<reference evidence="4" key="1">
    <citation type="submission" date="2023-07" db="EMBL/GenBank/DDBJ databases">
        <title>Genomic Encyclopedia of Type Strains, Phase IV (KMG-IV): sequencing the most valuable type-strain genomes for metagenomic binning, comparative biology and taxonomic classification.</title>
        <authorList>
            <person name="Goeker M."/>
        </authorList>
    </citation>
    <scope>NUCLEOTIDE SEQUENCE</scope>
    <source>
        <strain evidence="4">DSM 19659</strain>
    </source>
</reference>
<comment type="caution">
    <text evidence="4">The sequence shown here is derived from an EMBL/GenBank/DDBJ whole genome shotgun (WGS) entry which is preliminary data.</text>
</comment>
<evidence type="ECO:0000256" key="1">
    <source>
        <dbReference type="ARBA" id="ARBA00022612"/>
    </source>
</evidence>
<keyword evidence="1" id="KW-1188">Viral release from host cell</keyword>
<accession>A0AAE3VCP4</accession>
<evidence type="ECO:0000259" key="3">
    <source>
        <dbReference type="Pfam" id="PF10145"/>
    </source>
</evidence>
<feature type="transmembrane region" description="Helical" evidence="2">
    <location>
        <begin position="452"/>
        <end position="476"/>
    </location>
</feature>
<dbReference type="AlphaFoldDB" id="A0AAE3VCP4"/>
<protein>
    <submittedName>
        <fullName evidence="4">TP901 family phage tail tape measure protein</fullName>
    </submittedName>
</protein>
<proteinExistence type="predicted"/>
<dbReference type="PANTHER" id="PTHR37813:SF1">
    <property type="entry name" value="FELS-2 PROPHAGE PROTEIN"/>
    <property type="match status" value="1"/>
</dbReference>
<dbReference type="RefSeq" id="WP_307255435.1">
    <property type="nucleotide sequence ID" value="NZ_JAUSTO010000023.1"/>
</dbReference>
<keyword evidence="2" id="KW-1133">Transmembrane helix</keyword>
<organism evidence="4 5">
    <name type="scientific">Moryella indoligenes</name>
    <dbReference type="NCBI Taxonomy" id="371674"/>
    <lineage>
        <taxon>Bacteria</taxon>
        <taxon>Bacillati</taxon>
        <taxon>Bacillota</taxon>
        <taxon>Clostridia</taxon>
        <taxon>Lachnospirales</taxon>
        <taxon>Lachnospiraceae</taxon>
        <taxon>Moryella</taxon>
    </lineage>
</organism>
<keyword evidence="2" id="KW-0472">Membrane</keyword>
<gene>
    <name evidence="4" type="ORF">J2S20_002251</name>
</gene>
<dbReference type="EMBL" id="JAUSTO010000023">
    <property type="protein sequence ID" value="MDQ0153530.1"/>
    <property type="molecule type" value="Genomic_DNA"/>
</dbReference>
<keyword evidence="2" id="KW-0812">Transmembrane</keyword>
<dbReference type="NCBIfam" id="TIGR01760">
    <property type="entry name" value="tape_meas_TP901"/>
    <property type="match status" value="1"/>
</dbReference>
<dbReference type="InterPro" id="IPR010090">
    <property type="entry name" value="Phage_tape_meas"/>
</dbReference>
<sequence>MAKRTTDVEFKFVDNFTASFKATIETLKSGSKAADRAWKGVQKGGESISKFGTRLTAGVTVPLVGLGVAGVKSFGEVDKTLRLVQQTMGSTEDEAKLLENSIKTAASNSVFGMQDAADASLNFARQGFAAAEAANMLTPAMDLAAGTATDLSTITGGLGNTLKAFGAGSEEAAHYSDMMAKAQAQANTTVEGLFEAMSIAGSTAKTVGWDFSDLAVLTGVFGDHSISASEGATALNTGLMRLASPAKEGSDWLERLGINVFDSNGKLKSMSDTMEVLQEGFAGLSDQEQLAAASAIFGKNQAAKWVTLINGPGGQALENLKAGIEGAEGASHGMADALMSGTGGSIEKLKSSFDVFKFSAGAALGEAVTPFIEKLTDLIDKFNQMDPEQRKQIVKWAAMAAAAGPAIMIFGNLVTGVGTLGRGFNAFAGFLTKASRGFKAMSGGAKLLRGGIAAFTSPLGLVIAGIALLIVVVLAVKKHFDVFKKGLSGSSKSMDHLKVKVEDTKEKLGAMKEKLAPVADFLGIVLAGAAGAAVGGLMGLLDGAITVVDGVLGVFSGLIDFITGVFTGDWDKAWSGVLGIFTGITDVIMGIINGITGALGGIISGIGKLVGVSEDGKVTELPGSKHERVHTRARGDVSWRGGIVQVHERGGEIIDLPHGSRIYPHDVSMQMTKSGGNVTIAKIADQVVVREQADIDRLAEAMVRKVKAAKFNRGGVTPDAAMA</sequence>
<feature type="domain" description="Phage tail tape measure protein" evidence="3">
    <location>
        <begin position="108"/>
        <end position="298"/>
    </location>
</feature>
<feature type="transmembrane region" description="Helical" evidence="2">
    <location>
        <begin position="515"/>
        <end position="538"/>
    </location>
</feature>
<feature type="transmembrane region" description="Helical" evidence="2">
    <location>
        <begin position="544"/>
        <end position="566"/>
    </location>
</feature>
<evidence type="ECO:0000313" key="5">
    <source>
        <dbReference type="Proteomes" id="UP001241537"/>
    </source>
</evidence>
<dbReference type="Pfam" id="PF10145">
    <property type="entry name" value="PhageMin_Tail"/>
    <property type="match status" value="1"/>
</dbReference>
<dbReference type="PANTHER" id="PTHR37813">
    <property type="entry name" value="FELS-2 PROPHAGE PROTEIN"/>
    <property type="match status" value="1"/>
</dbReference>
<name>A0AAE3VCP4_9FIRM</name>
<keyword evidence="5" id="KW-1185">Reference proteome</keyword>
<feature type="transmembrane region" description="Helical" evidence="2">
    <location>
        <begin position="393"/>
        <end position="414"/>
    </location>
</feature>
<evidence type="ECO:0000313" key="4">
    <source>
        <dbReference type="EMBL" id="MDQ0153530.1"/>
    </source>
</evidence>